<dbReference type="WBParaSite" id="PS1159_v2.g2620.t1">
    <property type="protein sequence ID" value="PS1159_v2.g2620.t1"/>
    <property type="gene ID" value="PS1159_v2.g2620"/>
</dbReference>
<proteinExistence type="predicted"/>
<protein>
    <submittedName>
        <fullName evidence="2">Uncharacterized protein</fullName>
    </submittedName>
</protein>
<accession>A0AC35G8N8</accession>
<evidence type="ECO:0000313" key="1">
    <source>
        <dbReference type="Proteomes" id="UP000887580"/>
    </source>
</evidence>
<name>A0AC35G8N8_9BILA</name>
<sequence>FSLDASKFTRGDTVNAVELLTNSRRDKPQLVRLLLIANRFPLSDTFGRLLQALEAITQPISCVTLLVNIPPTDDAVTSVTTQGFTRGNIHHRGLNETYYMYIRTRGDRVVAVGFKAI</sequence>
<evidence type="ECO:0000313" key="2">
    <source>
        <dbReference type="WBParaSite" id="PS1159_v2.g2620.t1"/>
    </source>
</evidence>
<dbReference type="Proteomes" id="UP000887580">
    <property type="component" value="Unplaced"/>
</dbReference>
<reference evidence="2" key="1">
    <citation type="submission" date="2022-11" db="UniProtKB">
        <authorList>
            <consortium name="WormBaseParasite"/>
        </authorList>
    </citation>
    <scope>IDENTIFICATION</scope>
</reference>
<organism evidence="1 2">
    <name type="scientific">Panagrolaimus sp. PS1159</name>
    <dbReference type="NCBI Taxonomy" id="55785"/>
    <lineage>
        <taxon>Eukaryota</taxon>
        <taxon>Metazoa</taxon>
        <taxon>Ecdysozoa</taxon>
        <taxon>Nematoda</taxon>
        <taxon>Chromadorea</taxon>
        <taxon>Rhabditida</taxon>
        <taxon>Tylenchina</taxon>
        <taxon>Panagrolaimomorpha</taxon>
        <taxon>Panagrolaimoidea</taxon>
        <taxon>Panagrolaimidae</taxon>
        <taxon>Panagrolaimus</taxon>
    </lineage>
</organism>